<accession>A0A8S3QYJ1</accession>
<dbReference type="Proteomes" id="UP000683360">
    <property type="component" value="Unassembled WGS sequence"/>
</dbReference>
<keyword evidence="2" id="KW-1185">Reference proteome</keyword>
<evidence type="ECO:0000313" key="1">
    <source>
        <dbReference type="EMBL" id="CAG2200874.1"/>
    </source>
</evidence>
<proteinExistence type="predicted"/>
<organism evidence="1 2">
    <name type="scientific">Mytilus edulis</name>
    <name type="common">Blue mussel</name>
    <dbReference type="NCBI Taxonomy" id="6550"/>
    <lineage>
        <taxon>Eukaryota</taxon>
        <taxon>Metazoa</taxon>
        <taxon>Spiralia</taxon>
        <taxon>Lophotrochozoa</taxon>
        <taxon>Mollusca</taxon>
        <taxon>Bivalvia</taxon>
        <taxon>Autobranchia</taxon>
        <taxon>Pteriomorphia</taxon>
        <taxon>Mytilida</taxon>
        <taxon>Mytiloidea</taxon>
        <taxon>Mytilidae</taxon>
        <taxon>Mytilinae</taxon>
        <taxon>Mytilus</taxon>
    </lineage>
</organism>
<gene>
    <name evidence="1" type="ORF">MEDL_15513</name>
</gene>
<reference evidence="1" key="1">
    <citation type="submission" date="2021-03" db="EMBL/GenBank/DDBJ databases">
        <authorList>
            <person name="Bekaert M."/>
        </authorList>
    </citation>
    <scope>NUCLEOTIDE SEQUENCE</scope>
</reference>
<comment type="caution">
    <text evidence="1">The sequence shown here is derived from an EMBL/GenBank/DDBJ whole genome shotgun (WGS) entry which is preliminary data.</text>
</comment>
<dbReference type="OrthoDB" id="6167609at2759"/>
<evidence type="ECO:0000313" key="2">
    <source>
        <dbReference type="Proteomes" id="UP000683360"/>
    </source>
</evidence>
<dbReference type="AlphaFoldDB" id="A0A8S3QYJ1"/>
<dbReference type="EMBL" id="CAJPWZ010000786">
    <property type="protein sequence ID" value="CAG2200874.1"/>
    <property type="molecule type" value="Genomic_DNA"/>
</dbReference>
<name>A0A8S3QYJ1_MYTED</name>
<protein>
    <submittedName>
        <fullName evidence="1">Uncharacterized protein</fullName>
    </submittedName>
</protein>
<sequence length="255" mass="29680">MITLWKNFVTGQTTQGVDNTPQQVPGYLDTLIDVSMNTMEFIPEYTRYYFEKLSDTTSKANEYSSEYVKSYWNSAIAYNSLLTNMTKDYVEDMVNPVLQQTTDVAEYAYNNAVQPAIGYMKVYRSLLNQSIWIKDTTSDEMEEVTRRLKRNKRSRIPKTISRIENLYKILDNSFDKRTRLLDEIDYWCPVIMAQETKLRMANRARENTGENGSIGQIRDLGSHVDLNLLRIKENLDEMSAGVKREMSITANLYEE</sequence>